<evidence type="ECO:0000256" key="2">
    <source>
        <dbReference type="ARBA" id="ARBA00009800"/>
    </source>
</evidence>
<dbReference type="PANTHER" id="PTHR14363:SF21">
    <property type="entry name" value="HEPARANASE-LIKE PROTEIN 1"/>
    <property type="match status" value="1"/>
</dbReference>
<evidence type="ECO:0000256" key="4">
    <source>
        <dbReference type="ARBA" id="ARBA00022729"/>
    </source>
</evidence>
<evidence type="ECO:0000256" key="8">
    <source>
        <dbReference type="ARBA" id="ARBA00023228"/>
    </source>
</evidence>
<dbReference type="Proteomes" id="UP001154282">
    <property type="component" value="Unassembled WGS sequence"/>
</dbReference>
<name>A0AAV0RVT5_9ROSI</name>
<reference evidence="11" key="1">
    <citation type="submission" date="2022-08" db="EMBL/GenBank/DDBJ databases">
        <authorList>
            <person name="Gutierrez-Valencia J."/>
        </authorList>
    </citation>
    <scope>NUCLEOTIDE SEQUENCE</scope>
</reference>
<evidence type="ECO:0000313" key="12">
    <source>
        <dbReference type="Proteomes" id="UP001154282"/>
    </source>
</evidence>
<dbReference type="FunFam" id="3.20.20.80:FF:000023">
    <property type="entry name" value="heparanase-like protein 3"/>
    <property type="match status" value="1"/>
</dbReference>
<evidence type="ECO:0000256" key="3">
    <source>
        <dbReference type="ARBA" id="ARBA00022525"/>
    </source>
</evidence>
<sequence length="375" mass="41426">RAIISFGLNALHGRHKIKNKVWGGPWNSTNAHDFISYTISKGYKIEAWEFGNELSGTGIGASVSADTYAKDVGKLNEIVDALYKNSNKKPSIMAPGGFFEQGWFAKLLKITGPGTLNTVSHHMYNLGAGVDHHLIEHILNPYYLSKVSKTFSSLSQTIQQNGPWASVWVGESGGAFNSGGFHVSDTSVNSFWYLDQLGMAAAYNTKVYCRQTLVGGHYSLLNTTTFVPNPDYYSALLWHRLMGKTVLGVTTTASPYLRYYAHCSKGRAGITLLLINMSNNTDFIVKARSRSNLKQVQRSEVTDGSLFREEYHMSPKDGDLQSKTMLLNGIQLQLTEKEGIPNLQPIRSRLSSPLYISSLSISFIVFPNFDSPACA</sequence>
<dbReference type="GO" id="GO:0009505">
    <property type="term" value="C:plant-type cell wall"/>
    <property type="evidence" value="ECO:0007669"/>
    <property type="project" value="TreeGrafter"/>
</dbReference>
<dbReference type="GO" id="GO:0004566">
    <property type="term" value="F:beta-glucuronidase activity"/>
    <property type="evidence" value="ECO:0007669"/>
    <property type="project" value="TreeGrafter"/>
</dbReference>
<comment type="function">
    <text evidence="10">Endoglycosidase which is a cell surface and extracellular matrix-degrading enzyme. Cleaves heparan sulfate proteoglycans (HSPGs) into heparan sulfate side chains and core proteoglycans.</text>
</comment>
<evidence type="ECO:0000256" key="7">
    <source>
        <dbReference type="ARBA" id="ARBA00023180"/>
    </source>
</evidence>
<evidence type="ECO:0000256" key="10">
    <source>
        <dbReference type="ARBA" id="ARBA00055929"/>
    </source>
</evidence>
<protein>
    <recommendedName>
        <fullName evidence="13">Heparanase-like protein 1</fullName>
    </recommendedName>
</protein>
<evidence type="ECO:0000256" key="5">
    <source>
        <dbReference type="ARBA" id="ARBA00022801"/>
    </source>
</evidence>
<dbReference type="GO" id="GO:0005765">
    <property type="term" value="C:lysosomal membrane"/>
    <property type="evidence" value="ECO:0007669"/>
    <property type="project" value="UniProtKB-SubCell"/>
</dbReference>
<dbReference type="GO" id="GO:0005576">
    <property type="term" value="C:extracellular region"/>
    <property type="evidence" value="ECO:0007669"/>
    <property type="project" value="UniProtKB-SubCell"/>
</dbReference>
<evidence type="ECO:0000256" key="6">
    <source>
        <dbReference type="ARBA" id="ARBA00023136"/>
    </source>
</evidence>
<dbReference type="InterPro" id="IPR005199">
    <property type="entry name" value="Glyco_hydro_79"/>
</dbReference>
<comment type="caution">
    <text evidence="11">The sequence shown here is derived from an EMBL/GenBank/DDBJ whole genome shotgun (WGS) entry which is preliminary data.</text>
</comment>
<keyword evidence="5" id="KW-0378">Hydrolase</keyword>
<dbReference type="Pfam" id="PF03662">
    <property type="entry name" value="Glyco_hydro_79n"/>
    <property type="match status" value="1"/>
</dbReference>
<keyword evidence="8" id="KW-0458">Lysosome</keyword>
<comment type="similarity">
    <text evidence="2">Belongs to the glycosyl hydrolase 79 family.</text>
</comment>
<dbReference type="Gene3D" id="3.20.20.80">
    <property type="entry name" value="Glycosidases"/>
    <property type="match status" value="1"/>
</dbReference>
<keyword evidence="7" id="KW-0325">Glycoprotein</keyword>
<gene>
    <name evidence="11" type="ORF">LITE_LOCUS49686</name>
</gene>
<accession>A0AAV0RVT5</accession>
<evidence type="ECO:0008006" key="13">
    <source>
        <dbReference type="Google" id="ProtNLM"/>
    </source>
</evidence>
<evidence type="ECO:0000313" key="11">
    <source>
        <dbReference type="EMBL" id="CAI0560412.1"/>
    </source>
</evidence>
<proteinExistence type="inferred from homology"/>
<dbReference type="PANTHER" id="PTHR14363">
    <property type="entry name" value="HEPARANASE-RELATED"/>
    <property type="match status" value="1"/>
</dbReference>
<evidence type="ECO:0000256" key="1">
    <source>
        <dbReference type="ARBA" id="ARBA00004613"/>
    </source>
</evidence>
<comment type="subcellular location">
    <subcellularLocation>
        <location evidence="9">Lysosome membrane</location>
        <topology evidence="9">Peripheral membrane protein</topology>
    </subcellularLocation>
    <subcellularLocation>
        <location evidence="1">Secreted</location>
    </subcellularLocation>
</comment>
<keyword evidence="6" id="KW-0472">Membrane</keyword>
<keyword evidence="3" id="KW-0964">Secreted</keyword>
<feature type="non-terminal residue" evidence="11">
    <location>
        <position position="1"/>
    </location>
</feature>
<evidence type="ECO:0000256" key="9">
    <source>
        <dbReference type="ARBA" id="ARBA00023765"/>
    </source>
</evidence>
<keyword evidence="4" id="KW-0732">Signal</keyword>
<dbReference type="EMBL" id="CAMGYJ010000011">
    <property type="protein sequence ID" value="CAI0560412.1"/>
    <property type="molecule type" value="Genomic_DNA"/>
</dbReference>
<keyword evidence="12" id="KW-1185">Reference proteome</keyword>
<dbReference type="AlphaFoldDB" id="A0AAV0RVT5"/>
<dbReference type="SUPFAM" id="SSF51445">
    <property type="entry name" value="(Trans)glycosidases"/>
    <property type="match status" value="1"/>
</dbReference>
<dbReference type="InterPro" id="IPR017853">
    <property type="entry name" value="GH"/>
</dbReference>
<organism evidence="11 12">
    <name type="scientific">Linum tenue</name>
    <dbReference type="NCBI Taxonomy" id="586396"/>
    <lineage>
        <taxon>Eukaryota</taxon>
        <taxon>Viridiplantae</taxon>
        <taxon>Streptophyta</taxon>
        <taxon>Embryophyta</taxon>
        <taxon>Tracheophyta</taxon>
        <taxon>Spermatophyta</taxon>
        <taxon>Magnoliopsida</taxon>
        <taxon>eudicotyledons</taxon>
        <taxon>Gunneridae</taxon>
        <taxon>Pentapetalae</taxon>
        <taxon>rosids</taxon>
        <taxon>fabids</taxon>
        <taxon>Malpighiales</taxon>
        <taxon>Linaceae</taxon>
        <taxon>Linum</taxon>
    </lineage>
</organism>